<protein>
    <submittedName>
        <fullName evidence="1">Uncharacterized protein</fullName>
    </submittedName>
</protein>
<reference evidence="1" key="2">
    <citation type="journal article" date="2022" name="Microbiol. Resour. Announc.">
        <title>Metagenome Sequencing to Explore Phylogenomics of Terrestrial Cyanobacteria.</title>
        <authorList>
            <person name="Ward R.D."/>
            <person name="Stajich J.E."/>
            <person name="Johansen J.R."/>
            <person name="Huntemann M."/>
            <person name="Clum A."/>
            <person name="Foster B."/>
            <person name="Foster B."/>
            <person name="Roux S."/>
            <person name="Palaniappan K."/>
            <person name="Varghese N."/>
            <person name="Mukherjee S."/>
            <person name="Reddy T.B.K."/>
            <person name="Daum C."/>
            <person name="Copeland A."/>
            <person name="Chen I.A."/>
            <person name="Ivanova N.N."/>
            <person name="Kyrpides N.C."/>
            <person name="Shapiro N."/>
            <person name="Eloe-Fadrosh E.A."/>
            <person name="Pietrasiak N."/>
        </authorList>
    </citation>
    <scope>NUCLEOTIDE SEQUENCE</scope>
    <source>
        <strain evidence="1">CPER-KK1</strain>
    </source>
</reference>
<sequence>MAVNFLTPICPYIKYLFLTLNLANFADKSDRYLNSRRSLLLPLTPLC</sequence>
<gene>
    <name evidence="1" type="ORF">KME25_01800</name>
</gene>
<organism evidence="1 2">
    <name type="scientific">Symplocastrum torsivum CPER-KK1</name>
    <dbReference type="NCBI Taxonomy" id="450513"/>
    <lineage>
        <taxon>Bacteria</taxon>
        <taxon>Bacillati</taxon>
        <taxon>Cyanobacteriota</taxon>
        <taxon>Cyanophyceae</taxon>
        <taxon>Oscillatoriophycideae</taxon>
        <taxon>Oscillatoriales</taxon>
        <taxon>Microcoleaceae</taxon>
        <taxon>Symplocastrum</taxon>
    </lineage>
</organism>
<comment type="caution">
    <text evidence="1">The sequence shown here is derived from an EMBL/GenBank/DDBJ whole genome shotgun (WGS) entry which is preliminary data.</text>
</comment>
<dbReference type="AlphaFoldDB" id="A0A951PII4"/>
<proteinExistence type="predicted"/>
<evidence type="ECO:0000313" key="2">
    <source>
        <dbReference type="Proteomes" id="UP000753908"/>
    </source>
</evidence>
<evidence type="ECO:0000313" key="1">
    <source>
        <dbReference type="EMBL" id="MBW4543173.1"/>
    </source>
</evidence>
<name>A0A951PII4_9CYAN</name>
<dbReference type="EMBL" id="JAHHIF010000002">
    <property type="protein sequence ID" value="MBW4543173.1"/>
    <property type="molecule type" value="Genomic_DNA"/>
</dbReference>
<dbReference type="Proteomes" id="UP000753908">
    <property type="component" value="Unassembled WGS sequence"/>
</dbReference>
<accession>A0A951PII4</accession>
<reference evidence="1" key="1">
    <citation type="submission" date="2021-05" db="EMBL/GenBank/DDBJ databases">
        <authorList>
            <person name="Pietrasiak N."/>
            <person name="Ward R."/>
            <person name="Stajich J.E."/>
            <person name="Kurbessoian T."/>
        </authorList>
    </citation>
    <scope>NUCLEOTIDE SEQUENCE</scope>
    <source>
        <strain evidence="1">CPER-KK1</strain>
    </source>
</reference>